<sequence length="371" mass="42651">MSGGREVEHHPSILNEVKISVDINLDQHSNGHTFSLPTEFQQFRLNRESLKEALKQQLERALNDMKANELIQIDLSMQLNLAIERNLKEQADRQVAKTMLQQQLQSSNKKTARHLLIGPFHESPDVDSDPVAPENPVDAVLSSELKRMSIKSKTVEVQKNWLHEYNADCQPVRSSDQSKSTSHRENCSLRKQPEVQKSPSVKREGKKRKHGWRTPPSTESQCERFNETRTQKQRRKERRNDRRHDCDTLSDISSIKDYVPNGSTRKKANNYVPLNDVLEDEGKEQKQRLYFDEKYKWFQNVADSINLDSTSPISSVCSKRNGSTRDKPKRYYYNADVHGLESMAEEVLNQKSGRGTTPTNSKSHSGNLNRG</sequence>
<feature type="compositionally biased region" description="Polar residues" evidence="2">
    <location>
        <begin position="349"/>
        <end position="371"/>
    </location>
</feature>
<evidence type="ECO:0000313" key="3">
    <source>
        <dbReference type="EMBL" id="CAD5212459.1"/>
    </source>
</evidence>
<dbReference type="EMBL" id="CAJFDH010000002">
    <property type="protein sequence ID" value="CAD5212459.1"/>
    <property type="molecule type" value="Genomic_DNA"/>
</dbReference>
<protein>
    <submittedName>
        <fullName evidence="3">Uncharacterized protein</fullName>
    </submittedName>
</protein>
<evidence type="ECO:0000256" key="1">
    <source>
        <dbReference type="SAM" id="Coils"/>
    </source>
</evidence>
<feature type="region of interest" description="Disordered" evidence="2">
    <location>
        <begin position="344"/>
        <end position="371"/>
    </location>
</feature>
<gene>
    <name evidence="3" type="ORF">BOKJ2_LOCUS4260</name>
</gene>
<dbReference type="AlphaFoldDB" id="A0A811K9N6"/>
<feature type="compositionally biased region" description="Basic and acidic residues" evidence="2">
    <location>
        <begin position="221"/>
        <end position="230"/>
    </location>
</feature>
<evidence type="ECO:0000256" key="2">
    <source>
        <dbReference type="SAM" id="MobiDB-lite"/>
    </source>
</evidence>
<dbReference type="Proteomes" id="UP000614601">
    <property type="component" value="Unassembled WGS sequence"/>
</dbReference>
<proteinExistence type="predicted"/>
<comment type="caution">
    <text evidence="3">The sequence shown here is derived from an EMBL/GenBank/DDBJ whole genome shotgun (WGS) entry which is preliminary data.</text>
</comment>
<keyword evidence="4" id="KW-1185">Reference proteome</keyword>
<reference evidence="3" key="1">
    <citation type="submission" date="2020-09" db="EMBL/GenBank/DDBJ databases">
        <authorList>
            <person name="Kikuchi T."/>
        </authorList>
    </citation>
    <scope>NUCLEOTIDE SEQUENCE</scope>
    <source>
        <strain evidence="3">SH1</strain>
    </source>
</reference>
<dbReference type="Proteomes" id="UP000783686">
    <property type="component" value="Unassembled WGS sequence"/>
</dbReference>
<organism evidence="3 4">
    <name type="scientific">Bursaphelenchus okinawaensis</name>
    <dbReference type="NCBI Taxonomy" id="465554"/>
    <lineage>
        <taxon>Eukaryota</taxon>
        <taxon>Metazoa</taxon>
        <taxon>Ecdysozoa</taxon>
        <taxon>Nematoda</taxon>
        <taxon>Chromadorea</taxon>
        <taxon>Rhabditida</taxon>
        <taxon>Tylenchina</taxon>
        <taxon>Tylenchomorpha</taxon>
        <taxon>Aphelenchoidea</taxon>
        <taxon>Aphelenchoididae</taxon>
        <taxon>Bursaphelenchus</taxon>
    </lineage>
</organism>
<evidence type="ECO:0000313" key="4">
    <source>
        <dbReference type="Proteomes" id="UP000614601"/>
    </source>
</evidence>
<accession>A0A811K9N6</accession>
<name>A0A811K9N6_9BILA</name>
<feature type="region of interest" description="Disordered" evidence="2">
    <location>
        <begin position="171"/>
        <end position="245"/>
    </location>
</feature>
<keyword evidence="1" id="KW-0175">Coiled coil</keyword>
<feature type="compositionally biased region" description="Basic and acidic residues" evidence="2">
    <location>
        <begin position="182"/>
        <end position="194"/>
    </location>
</feature>
<feature type="coiled-coil region" evidence="1">
    <location>
        <begin position="40"/>
        <end position="71"/>
    </location>
</feature>
<dbReference type="OrthoDB" id="10666166at2759"/>
<dbReference type="EMBL" id="CAJFCW020000002">
    <property type="protein sequence ID" value="CAG9096140.1"/>
    <property type="molecule type" value="Genomic_DNA"/>
</dbReference>